<name>N8YDA0_9GAMM</name>
<dbReference type="Proteomes" id="UP000013117">
    <property type="component" value="Unassembled WGS sequence"/>
</dbReference>
<protein>
    <recommendedName>
        <fullName evidence="3">Tip attachment protein J domain-containing protein</fullName>
    </recommendedName>
</protein>
<evidence type="ECO:0008006" key="3">
    <source>
        <dbReference type="Google" id="ProtNLM"/>
    </source>
</evidence>
<dbReference type="OrthoDB" id="6662632at2"/>
<comment type="caution">
    <text evidence="1">The sequence shown here is derived from an EMBL/GenBank/DDBJ whole genome shotgun (WGS) entry which is preliminary data.</text>
</comment>
<dbReference type="PATRIC" id="fig|1120926.3.peg.1254"/>
<keyword evidence="2" id="KW-1185">Reference proteome</keyword>
<dbReference type="STRING" id="202952.GCA_000747725_00081"/>
<proteinExistence type="predicted"/>
<organism evidence="1 2">
    <name type="scientific">Acinetobacter gerneri DSM 14967 = CIP 107464 = MTCC 9824</name>
    <dbReference type="NCBI Taxonomy" id="1120926"/>
    <lineage>
        <taxon>Bacteria</taxon>
        <taxon>Pseudomonadati</taxon>
        <taxon>Pseudomonadota</taxon>
        <taxon>Gammaproteobacteria</taxon>
        <taxon>Moraxellales</taxon>
        <taxon>Moraxellaceae</taxon>
        <taxon>Acinetobacter</taxon>
    </lineage>
</organism>
<gene>
    <name evidence="1" type="ORF">F960_01304</name>
</gene>
<accession>N8YDA0</accession>
<dbReference type="RefSeq" id="WP_004859315.1">
    <property type="nucleotide sequence ID" value="NZ_ASYY01000054.1"/>
</dbReference>
<evidence type="ECO:0000313" key="2">
    <source>
        <dbReference type="Proteomes" id="UP000013117"/>
    </source>
</evidence>
<sequence length="959" mass="107622">MKKVIIVPDLYDKSKNETFENVEKLEPFLVEYFNQKCPENLHVYHGEIAENRDITPKNKTDIEYLEVLNGVFYVVIYPSNPFMVAFWIVTGIMAAFSVYSILTMPKANTSQLKSSNNELANRSNQARVKARIPDIYGQVRAYADLIAQPYTFYDASTGLEVEYTLMVIGRGYYKIHDCQDGETDIANINGCAVSIFDPNVDIVSGTPIYQVGSRFTEAPLYTKKSSSINGQTLEKPNDDAIESQSIYFEAPNIIRTTSSSIDFTKYFSNGDNVAIHNAQFGTLDQSISGAITAHSNLTISIVSDTYIDDVGGFKALKLSGVNVAVVTTLGEGEEAQTHTDYYDISGDYDISSVGYSVSGSTYTYLLTLQSPKVVNYNWNYITVDSETVNASATFAKNEKGVDLSGTYTITNVSGYSAATSTTPAYFSVITLTNPSAINDDWDQLTYLNEGTTLGQVNDVQLNVISNKWVGWFDVEFTEAEGFYANLYWQTGLYWQSKSGRQDATQTHVIVEYQQIDAVTNQPIGQIYKKELYFKSKILNDFGRTLNIDFSDKFIGSFRFRICFGMATDSQYYGIPKVKDVYAFTKSTKTVYENVTTWLMKTVATSGALSVKERKANALVTRKLEVDGTGELVATKDAGQALINLALDKYVGRRSIDEVDIEQIKTEILAVKNYFNSSGPTEFSYTFDDDSLSFEEQAGMIASACFCQTTRFGNKLRLKFEKPQENSVLLFNHRNKVPSSEKRTYSFGIEKDYDGIELEYTSPDDDARVTYTIPSDSSAINPMKITTSGIRNEAVAKTRAWREWNKLRFQNVAVEFDGLDESNLLMINDRILVADNTISSTQDGEVESIDALTLTLSQDVIFDESSAYYCYLQLSDGSVDMIQCFKTEYSNEVLLSRAPKKALVLDPDRYAKTTYSIVKSQESKKQAFMLSEMSPNDAMTNKLTCINYDDRYYEMDHSFI</sequence>
<dbReference type="NCBIfam" id="NF040662">
    <property type="entry name" value="attach_TipJ_rel"/>
    <property type="match status" value="1"/>
</dbReference>
<dbReference type="eggNOG" id="COG4733">
    <property type="taxonomic scope" value="Bacteria"/>
</dbReference>
<reference evidence="1 2" key="1">
    <citation type="submission" date="2013-02" db="EMBL/GenBank/DDBJ databases">
        <title>The Genome Sequence of Acinetobacter gerneri CIP 107464.</title>
        <authorList>
            <consortium name="The Broad Institute Genome Sequencing Platform"/>
            <consortium name="The Broad Institute Genome Sequencing Center for Infectious Disease"/>
            <person name="Cerqueira G."/>
            <person name="Feldgarden M."/>
            <person name="Courvalin P."/>
            <person name="Perichon B."/>
            <person name="Grillot-Courvalin C."/>
            <person name="Clermont D."/>
            <person name="Rocha E."/>
            <person name="Yoon E.-J."/>
            <person name="Nemec A."/>
            <person name="Walker B."/>
            <person name="Young S.K."/>
            <person name="Zeng Q."/>
            <person name="Gargeya S."/>
            <person name="Fitzgerald M."/>
            <person name="Haas B."/>
            <person name="Abouelleil A."/>
            <person name="Alvarado L."/>
            <person name="Arachchi H.M."/>
            <person name="Berlin A.M."/>
            <person name="Chapman S.B."/>
            <person name="Dewar J."/>
            <person name="Goldberg J."/>
            <person name="Griggs A."/>
            <person name="Gujja S."/>
            <person name="Hansen M."/>
            <person name="Howarth C."/>
            <person name="Imamovic A."/>
            <person name="Larimer J."/>
            <person name="McCowan C."/>
            <person name="Murphy C."/>
            <person name="Neiman D."/>
            <person name="Pearson M."/>
            <person name="Priest M."/>
            <person name="Roberts A."/>
            <person name="Saif S."/>
            <person name="Shea T."/>
            <person name="Sisk P."/>
            <person name="Sykes S."/>
            <person name="Wortman J."/>
            <person name="Nusbaum C."/>
            <person name="Birren B."/>
        </authorList>
    </citation>
    <scope>NUCLEOTIDE SEQUENCE [LARGE SCALE GENOMIC DNA]</scope>
    <source>
        <strain evidence="1 2">CIP 107464</strain>
    </source>
</reference>
<dbReference type="HOGENOM" id="CLU_010882_0_0_6"/>
<dbReference type="AlphaFoldDB" id="N8YDA0"/>
<dbReference type="EMBL" id="APPN01000054">
    <property type="protein sequence ID" value="ENV34566.1"/>
    <property type="molecule type" value="Genomic_DNA"/>
</dbReference>
<dbReference type="GeneID" id="84208703"/>
<evidence type="ECO:0000313" key="1">
    <source>
        <dbReference type="EMBL" id="ENV34566.1"/>
    </source>
</evidence>